<feature type="compositionally biased region" description="Low complexity" evidence="8">
    <location>
        <begin position="1228"/>
        <end position="1247"/>
    </location>
</feature>
<dbReference type="PROSITE" id="PS50048">
    <property type="entry name" value="ZN2_CY6_FUNGAL_2"/>
    <property type="match status" value="1"/>
</dbReference>
<feature type="compositionally biased region" description="Basic and acidic residues" evidence="8">
    <location>
        <begin position="1"/>
        <end position="12"/>
    </location>
</feature>
<feature type="compositionally biased region" description="Low complexity" evidence="8">
    <location>
        <begin position="579"/>
        <end position="600"/>
    </location>
</feature>
<feature type="compositionally biased region" description="Polar residues" evidence="8">
    <location>
        <begin position="250"/>
        <end position="274"/>
    </location>
</feature>
<evidence type="ECO:0000256" key="4">
    <source>
        <dbReference type="ARBA" id="ARBA00023015"/>
    </source>
</evidence>
<feature type="domain" description="Zn(2)-C6 fungal-type" evidence="9">
    <location>
        <begin position="29"/>
        <end position="58"/>
    </location>
</feature>
<feature type="region of interest" description="Disordered" evidence="8">
    <location>
        <begin position="1101"/>
        <end position="1163"/>
    </location>
</feature>
<feature type="region of interest" description="Disordered" evidence="8">
    <location>
        <begin position="1"/>
        <end position="21"/>
    </location>
</feature>
<feature type="compositionally biased region" description="Acidic residues" evidence="8">
    <location>
        <begin position="1658"/>
        <end position="1670"/>
    </location>
</feature>
<feature type="compositionally biased region" description="Low complexity" evidence="8">
    <location>
        <begin position="1455"/>
        <end position="1468"/>
    </location>
</feature>
<dbReference type="Proteomes" id="UP000780801">
    <property type="component" value="Unassembled WGS sequence"/>
</dbReference>
<feature type="compositionally biased region" description="Polar residues" evidence="8">
    <location>
        <begin position="1503"/>
        <end position="1513"/>
    </location>
</feature>
<keyword evidence="6" id="KW-0804">Transcription</keyword>
<feature type="compositionally biased region" description="Low complexity" evidence="8">
    <location>
        <begin position="1356"/>
        <end position="1368"/>
    </location>
</feature>
<feature type="region of interest" description="Disordered" evidence="8">
    <location>
        <begin position="192"/>
        <end position="217"/>
    </location>
</feature>
<keyword evidence="11" id="KW-1185">Reference proteome</keyword>
<evidence type="ECO:0000256" key="5">
    <source>
        <dbReference type="ARBA" id="ARBA00023125"/>
    </source>
</evidence>
<keyword evidence="3" id="KW-0862">Zinc</keyword>
<sequence length="1724" mass="186641">MRKPCQDLDSRSSLHLPGKARKRHKVATSCNRCRQNKRKCDSGVPCSNCKRNNVDCCYTDAQLSRAIWGDSPLSQEKVIGVAANRGSTAQTLAVMPPYALAHAQSKHISKSLRVAHPGPLYPPASSNAAVSASVPARAPAQLLPKDTLVKSATAPIDQASSTRPTWQQQEQLTRPVLATMQDQSAHRVSSYIDGSGMDSRGHCYPPNATSQVHYSSSHAEFHRRDSLIPNTSPSSAYPGYYGSLPFASATESLPPSSSTQRPAVATNSPSSADGSTVVGVSPPIPTSAGFVGYSHRATASTSSTTSLTSPMDLLPPIATATAQAHAAFNPSKHTQSLQLPSLQQPQVRSSQPRNGEHASHQRQLSRQSIQDSLPMQPFLADATAVVAVATAENNSNDISAMVGVTATGTGTGTTMPETSTVVASGADQCNSFESWNESAMLESPYGEGNGGAYFTGVPRTESSSTHSQIQSSSATSATVFPAPSPRSSMSTEQISGRMPTSLGQRHGQSEGQASEASSEAMAIAMDDKMARATTGREESLLESKRMQKIASEMLAVKKYDMSIMIPRHISQERDEFWIPPSSSSSSPLSPSSSTSSFSSSSPSSSLQCASGIQGLPNHLLMLPRDANYLVDVFFEHSHFYYPVINRAAVELYLMDPNSPQALLMLNIIFMTACKHLGRASDIKRAIQFRERAREVQFFIEGKVRLSRMQSLLLGSLAVYGVFNVAIGLAQVCGTYNALATTPCSTMPCSTTATASVGLASSSSAPAASACASASPSTNTSVSTSATSTSATSVPTSAPTSSSSVSALASSSASALSPSIPLSLSLSSSADLETEKVTGGGTETISTAAGTTGRIGSGQDYLQGPGPKQGLGERDQEPEQRQGQGQGQGQGRGRGRGQERRQTKDSRGRGREEEYADLESQMPSIQEGQEGVIPEAAYQARLWVFWGFYIRDSIARLYFGWPHGIDSLLVSAELPKIAGCVGLGGRRKLSSEAGAEGGPGSTVASVTGKRRDSMFHRDARLPEKRRMTSEHPDRHGPSTDSTHSDGKSISFDRVTYRNTRLVDSDDEDDDDDDMDDEDVRRRSGRNSNRRFARRRLLGTFAQDDEDDDGDDVCYRGLVDDDEPADRDRDEQDRLGHLGFRGSIGQESSMQHPHSRGNPNRNRRRLPYRFSAMSPELLEEQSQGHWRAFVPPNQTLDTTPLVSARGNSSVPRDLLSPYPHHHHHPHHHQQQQQQQQQQDSQSPQQDQQHVPLIRKESQGLEEKQQTFDRHMERMRLLLEAEEDVTDGGSYSRFLFLEEVKLWAIGRRVAFYLAGRSSNPAPSACPLAGLSGSALASAWNAENASGAEGYGEGCSNNASTSSYSGTSSRSPTWSRHVARQWSEQAWIQDQELQSLQADLIEWEKSFPEHLRFREDVDQEGVNHKVNGKMGVLIMSYYTITILLQSSYLPVPGNVTPGPSSTSSVRASPSRTLDPSARSSKRHSAEPVSQCDSPSHEAPSTAHAQDCQESPVQSPSQDPLGPGHRPWSPPLSSKPRGLSICPRYFNTAHEISSTLSNVLLHHVELMLDSYPNWCSFQAKVNHSLVAALRVSCLNAKLSHNSSYEREEAKAGFKMGSDLFKRLALLPTPLTIRDWPAEEDVQQMLDIEEEFRDMMMTQEEQVEAETEELAEEEEAGVASGTMDGSGTVPEDVGNDESWSSASMGANLPIFGDLDDEGFKFECDQPSSMS</sequence>
<dbReference type="GO" id="GO:0000981">
    <property type="term" value="F:DNA-binding transcription factor activity, RNA polymerase II-specific"/>
    <property type="evidence" value="ECO:0007669"/>
    <property type="project" value="InterPro"/>
</dbReference>
<keyword evidence="7" id="KW-0539">Nucleus</keyword>
<evidence type="ECO:0000313" key="11">
    <source>
        <dbReference type="Proteomes" id="UP000780801"/>
    </source>
</evidence>
<evidence type="ECO:0000256" key="6">
    <source>
        <dbReference type="ARBA" id="ARBA00023163"/>
    </source>
</evidence>
<dbReference type="CDD" id="cd00067">
    <property type="entry name" value="GAL4"/>
    <property type="match status" value="1"/>
</dbReference>
<reference evidence="10" key="1">
    <citation type="journal article" date="2020" name="Fungal Divers.">
        <title>Resolving the Mortierellaceae phylogeny through synthesis of multi-gene phylogenetics and phylogenomics.</title>
        <authorList>
            <person name="Vandepol N."/>
            <person name="Liber J."/>
            <person name="Desiro A."/>
            <person name="Na H."/>
            <person name="Kennedy M."/>
            <person name="Barry K."/>
            <person name="Grigoriev I.V."/>
            <person name="Miller A.N."/>
            <person name="O'Donnell K."/>
            <person name="Stajich J.E."/>
            <person name="Bonito G."/>
        </authorList>
    </citation>
    <scope>NUCLEOTIDE SEQUENCE</scope>
    <source>
        <strain evidence="10">KOD1015</strain>
    </source>
</reference>
<keyword evidence="2" id="KW-0479">Metal-binding</keyword>
<dbReference type="InterPro" id="IPR001138">
    <property type="entry name" value="Zn2Cys6_DnaBD"/>
</dbReference>
<feature type="compositionally biased region" description="Basic and acidic residues" evidence="8">
    <location>
        <begin position="895"/>
        <end position="912"/>
    </location>
</feature>
<feature type="compositionally biased region" description="Polar residues" evidence="8">
    <location>
        <begin position="1190"/>
        <end position="1208"/>
    </location>
</feature>
<feature type="compositionally biased region" description="Low complexity" evidence="8">
    <location>
        <begin position="460"/>
        <end position="478"/>
    </location>
</feature>
<dbReference type="SUPFAM" id="SSF57701">
    <property type="entry name" value="Zn2/Cys6 DNA-binding domain"/>
    <property type="match status" value="1"/>
</dbReference>
<evidence type="ECO:0000256" key="7">
    <source>
        <dbReference type="ARBA" id="ARBA00023242"/>
    </source>
</evidence>
<dbReference type="EMBL" id="JAABOA010000137">
    <property type="protein sequence ID" value="KAF9585686.1"/>
    <property type="molecule type" value="Genomic_DNA"/>
</dbReference>
<accession>A0A9P6KHZ8</accession>
<feature type="compositionally biased region" description="Acidic residues" evidence="8">
    <location>
        <begin position="1063"/>
        <end position="1076"/>
    </location>
</feature>
<feature type="compositionally biased region" description="Basic and acidic residues" evidence="8">
    <location>
        <begin position="1008"/>
        <end position="1045"/>
    </location>
</feature>
<keyword evidence="4" id="KW-0805">Transcription regulation</keyword>
<feature type="region of interest" description="Disordered" evidence="8">
    <location>
        <begin position="326"/>
        <end position="368"/>
    </location>
</feature>
<protein>
    <recommendedName>
        <fullName evidence="9">Zn(2)-C6 fungal-type domain-containing protein</fullName>
    </recommendedName>
</protein>
<feature type="compositionally biased region" description="Acidic residues" evidence="8">
    <location>
        <begin position="1101"/>
        <end position="1110"/>
    </location>
</feature>
<gene>
    <name evidence="10" type="ORF">BGW38_001203</name>
</gene>
<dbReference type="Gene3D" id="4.10.240.10">
    <property type="entry name" value="Zn(2)-C6 fungal-type DNA-binding domain"/>
    <property type="match status" value="1"/>
</dbReference>
<dbReference type="SMART" id="SM00066">
    <property type="entry name" value="GAL4"/>
    <property type="match status" value="1"/>
</dbReference>
<dbReference type="GO" id="GO:0005634">
    <property type="term" value="C:nucleus"/>
    <property type="evidence" value="ECO:0007669"/>
    <property type="project" value="UniProtKB-SubCell"/>
</dbReference>
<feature type="region of interest" description="Disordered" evidence="8">
    <location>
        <begin position="1451"/>
        <end position="1530"/>
    </location>
</feature>
<dbReference type="PANTHER" id="PTHR31313">
    <property type="entry name" value="TY1 ENHANCER ACTIVATOR"/>
    <property type="match status" value="1"/>
</dbReference>
<dbReference type="Pfam" id="PF00172">
    <property type="entry name" value="Zn_clus"/>
    <property type="match status" value="1"/>
</dbReference>
<name>A0A9P6KHZ8_9FUNG</name>
<feature type="region of interest" description="Disordered" evidence="8">
    <location>
        <begin position="1658"/>
        <end position="1701"/>
    </location>
</feature>
<keyword evidence="5" id="KW-0238">DNA-binding</keyword>
<feature type="compositionally biased region" description="Basic residues" evidence="8">
    <location>
        <begin position="1217"/>
        <end position="1227"/>
    </location>
</feature>
<evidence type="ECO:0000256" key="1">
    <source>
        <dbReference type="ARBA" id="ARBA00004123"/>
    </source>
</evidence>
<dbReference type="GO" id="GO:0003677">
    <property type="term" value="F:DNA binding"/>
    <property type="evidence" value="ECO:0007669"/>
    <property type="project" value="UniProtKB-KW"/>
</dbReference>
<feature type="region of interest" description="Disordered" evidence="8">
    <location>
        <begin position="578"/>
        <end position="600"/>
    </location>
</feature>
<dbReference type="OrthoDB" id="2447714at2759"/>
<feature type="region of interest" description="Disordered" evidence="8">
    <location>
        <begin position="988"/>
        <end position="1049"/>
    </location>
</feature>
<feature type="compositionally biased region" description="Low complexity" evidence="8">
    <location>
        <begin position="335"/>
        <end position="353"/>
    </location>
</feature>
<dbReference type="CDD" id="cd12148">
    <property type="entry name" value="fungal_TF_MHR"/>
    <property type="match status" value="1"/>
</dbReference>
<comment type="subcellular location">
    <subcellularLocation>
        <location evidence="1">Nucleus</location>
    </subcellularLocation>
</comment>
<proteinExistence type="predicted"/>
<feature type="compositionally biased region" description="Basic and acidic residues" evidence="8">
    <location>
        <begin position="1251"/>
        <end position="1264"/>
    </location>
</feature>
<feature type="region of interest" description="Disordered" evidence="8">
    <location>
        <begin position="457"/>
        <end position="519"/>
    </location>
</feature>
<evidence type="ECO:0000259" key="9">
    <source>
        <dbReference type="PROSITE" id="PS50048"/>
    </source>
</evidence>
<evidence type="ECO:0000256" key="3">
    <source>
        <dbReference type="ARBA" id="ARBA00022833"/>
    </source>
</evidence>
<feature type="region of interest" description="Disordered" evidence="8">
    <location>
        <begin position="1061"/>
        <end position="1084"/>
    </location>
</feature>
<feature type="region of interest" description="Disordered" evidence="8">
    <location>
        <begin position="833"/>
        <end position="926"/>
    </location>
</feature>
<feature type="compositionally biased region" description="Low complexity" evidence="8">
    <location>
        <begin position="509"/>
        <end position="519"/>
    </location>
</feature>
<feature type="region of interest" description="Disordered" evidence="8">
    <location>
        <begin position="1188"/>
        <end position="1264"/>
    </location>
</feature>
<feature type="region of interest" description="Disordered" evidence="8">
    <location>
        <begin position="1343"/>
        <end position="1368"/>
    </location>
</feature>
<dbReference type="InterPro" id="IPR036864">
    <property type="entry name" value="Zn2-C6_fun-type_DNA-bd_sf"/>
</dbReference>
<evidence type="ECO:0000256" key="2">
    <source>
        <dbReference type="ARBA" id="ARBA00022723"/>
    </source>
</evidence>
<dbReference type="PROSITE" id="PS00463">
    <property type="entry name" value="ZN2_CY6_FUNGAL_1"/>
    <property type="match status" value="1"/>
</dbReference>
<organism evidence="10 11">
    <name type="scientific">Lunasporangiospora selenospora</name>
    <dbReference type="NCBI Taxonomy" id="979761"/>
    <lineage>
        <taxon>Eukaryota</taxon>
        <taxon>Fungi</taxon>
        <taxon>Fungi incertae sedis</taxon>
        <taxon>Mucoromycota</taxon>
        <taxon>Mortierellomycotina</taxon>
        <taxon>Mortierellomycetes</taxon>
        <taxon>Mortierellales</taxon>
        <taxon>Mortierellaceae</taxon>
        <taxon>Lunasporangiospora</taxon>
    </lineage>
</organism>
<dbReference type="InterPro" id="IPR051615">
    <property type="entry name" value="Transcr_Regulatory_Elem"/>
</dbReference>
<feature type="compositionally biased region" description="Basic and acidic residues" evidence="8">
    <location>
        <begin position="1124"/>
        <end position="1134"/>
    </location>
</feature>
<feature type="region of interest" description="Disordered" evidence="8">
    <location>
        <begin position="773"/>
        <end position="803"/>
    </location>
</feature>
<dbReference type="GO" id="GO:0008270">
    <property type="term" value="F:zinc ion binding"/>
    <property type="evidence" value="ECO:0007669"/>
    <property type="project" value="InterPro"/>
</dbReference>
<evidence type="ECO:0000256" key="8">
    <source>
        <dbReference type="SAM" id="MobiDB-lite"/>
    </source>
</evidence>
<evidence type="ECO:0000313" key="10">
    <source>
        <dbReference type="EMBL" id="KAF9585686.1"/>
    </source>
</evidence>
<feature type="region of interest" description="Disordered" evidence="8">
    <location>
        <begin position="250"/>
        <end position="280"/>
    </location>
</feature>
<dbReference type="PANTHER" id="PTHR31313:SF81">
    <property type="entry name" value="TY1 ENHANCER ACTIVATOR"/>
    <property type="match status" value="1"/>
</dbReference>
<comment type="caution">
    <text evidence="10">The sequence shown here is derived from an EMBL/GenBank/DDBJ whole genome shotgun (WGS) entry which is preliminary data.</text>
</comment>
<feature type="compositionally biased region" description="Basic and acidic residues" evidence="8">
    <location>
        <begin position="870"/>
        <end position="879"/>
    </location>
</feature>
<feature type="compositionally biased region" description="Polar residues" evidence="8">
    <location>
        <begin position="207"/>
        <end position="217"/>
    </location>
</feature>
<feature type="compositionally biased region" description="Polar residues" evidence="8">
    <location>
        <begin position="485"/>
        <end position="494"/>
    </location>
</feature>